<dbReference type="PANTHER" id="PTHR31232">
    <property type="match status" value="1"/>
</dbReference>
<dbReference type="AlphaFoldDB" id="A0AAW2QET6"/>
<dbReference type="EMBL" id="JACGWJ010000015">
    <property type="protein sequence ID" value="KAL0366161.1"/>
    <property type="molecule type" value="Genomic_DNA"/>
</dbReference>
<dbReference type="InterPro" id="IPR010264">
    <property type="entry name" value="Self-incomp_S1"/>
</dbReference>
<evidence type="ECO:0000256" key="1">
    <source>
        <dbReference type="ARBA" id="ARBA00004613"/>
    </source>
</evidence>
<comment type="caution">
    <text evidence="7">The sequence shown here is derived from an EMBL/GenBank/DDBJ whole genome shotgun (WGS) entry which is preliminary data.</text>
</comment>
<gene>
    <name evidence="7" type="ORF">Sradi_3506200</name>
</gene>
<dbReference type="Pfam" id="PF05938">
    <property type="entry name" value="Self-incomp_S1"/>
    <property type="match status" value="1"/>
</dbReference>
<reference evidence="7" key="2">
    <citation type="journal article" date="2024" name="Plant">
        <title>Genomic evolution and insights into agronomic trait innovations of Sesamum species.</title>
        <authorList>
            <person name="Miao H."/>
            <person name="Wang L."/>
            <person name="Qu L."/>
            <person name="Liu H."/>
            <person name="Sun Y."/>
            <person name="Le M."/>
            <person name="Wang Q."/>
            <person name="Wei S."/>
            <person name="Zheng Y."/>
            <person name="Lin W."/>
            <person name="Duan Y."/>
            <person name="Cao H."/>
            <person name="Xiong S."/>
            <person name="Wang X."/>
            <person name="Wei L."/>
            <person name="Li C."/>
            <person name="Ma Q."/>
            <person name="Ju M."/>
            <person name="Zhao R."/>
            <person name="Li G."/>
            <person name="Mu C."/>
            <person name="Tian Q."/>
            <person name="Mei H."/>
            <person name="Zhang T."/>
            <person name="Gao T."/>
            <person name="Zhang H."/>
        </authorList>
    </citation>
    <scope>NUCLEOTIDE SEQUENCE</scope>
    <source>
        <strain evidence="7">G02</strain>
    </source>
</reference>
<evidence type="ECO:0000313" key="7">
    <source>
        <dbReference type="EMBL" id="KAL0366161.1"/>
    </source>
</evidence>
<evidence type="ECO:0000256" key="6">
    <source>
        <dbReference type="RuleBase" id="RU367044"/>
    </source>
</evidence>
<evidence type="ECO:0000256" key="4">
    <source>
        <dbReference type="ARBA" id="ARBA00022525"/>
    </source>
</evidence>
<comment type="similarity">
    <text evidence="2 6">Belongs to the plant self-incompatibility (S1) protein family.</text>
</comment>
<reference evidence="7" key="1">
    <citation type="submission" date="2020-06" db="EMBL/GenBank/DDBJ databases">
        <authorList>
            <person name="Li T."/>
            <person name="Hu X."/>
            <person name="Zhang T."/>
            <person name="Song X."/>
            <person name="Zhang H."/>
            <person name="Dai N."/>
            <person name="Sheng W."/>
            <person name="Hou X."/>
            <person name="Wei L."/>
        </authorList>
    </citation>
    <scope>NUCLEOTIDE SEQUENCE</scope>
    <source>
        <strain evidence="7">G02</strain>
        <tissue evidence="7">Leaf</tissue>
    </source>
</reference>
<proteinExistence type="inferred from homology"/>
<protein>
    <recommendedName>
        <fullName evidence="6">S-protein homolog</fullName>
    </recommendedName>
</protein>
<comment type="subcellular location">
    <subcellularLocation>
        <location evidence="1 6">Secreted</location>
    </subcellularLocation>
</comment>
<dbReference type="PANTHER" id="PTHR31232:SF172">
    <property type="entry name" value="S-PROTEIN HOMOLOG"/>
    <property type="match status" value="1"/>
</dbReference>
<feature type="chain" id="PRO_5043104934" description="S-protein homolog" evidence="6">
    <location>
        <begin position="28"/>
        <end position="140"/>
    </location>
</feature>
<feature type="signal peptide" evidence="6">
    <location>
        <begin position="1"/>
        <end position="27"/>
    </location>
</feature>
<sequence length="140" mass="16132">MGDNTMKIKALIRFLVVWIILVRKISAASSSPGYEVEIFDGLLSDSPPLTFRCASGAADIGNHTLKAYQYYKWSAIHENVEGKTSFFCNFEWGGKHQAFVVFESTRLEECSGGLCFWLAQSDGFYFRNHQRKFDKKYDWY</sequence>
<evidence type="ECO:0000256" key="2">
    <source>
        <dbReference type="ARBA" id="ARBA00005581"/>
    </source>
</evidence>
<accession>A0AAW2QET6</accession>
<evidence type="ECO:0000256" key="5">
    <source>
        <dbReference type="ARBA" id="ARBA00022729"/>
    </source>
</evidence>
<keyword evidence="5 6" id="KW-0732">Signal</keyword>
<organism evidence="7">
    <name type="scientific">Sesamum radiatum</name>
    <name type="common">Black benniseed</name>
    <dbReference type="NCBI Taxonomy" id="300843"/>
    <lineage>
        <taxon>Eukaryota</taxon>
        <taxon>Viridiplantae</taxon>
        <taxon>Streptophyta</taxon>
        <taxon>Embryophyta</taxon>
        <taxon>Tracheophyta</taxon>
        <taxon>Spermatophyta</taxon>
        <taxon>Magnoliopsida</taxon>
        <taxon>eudicotyledons</taxon>
        <taxon>Gunneridae</taxon>
        <taxon>Pentapetalae</taxon>
        <taxon>asterids</taxon>
        <taxon>lamiids</taxon>
        <taxon>Lamiales</taxon>
        <taxon>Pedaliaceae</taxon>
        <taxon>Sesamum</taxon>
    </lineage>
</organism>
<evidence type="ECO:0000256" key="3">
    <source>
        <dbReference type="ARBA" id="ARBA00022471"/>
    </source>
</evidence>
<keyword evidence="3 6" id="KW-0713">Self-incompatibility</keyword>
<keyword evidence="4 6" id="KW-0964">Secreted</keyword>
<dbReference type="GO" id="GO:0005576">
    <property type="term" value="C:extracellular region"/>
    <property type="evidence" value="ECO:0007669"/>
    <property type="project" value="UniProtKB-SubCell"/>
</dbReference>
<dbReference type="GO" id="GO:0060320">
    <property type="term" value="P:rejection of self pollen"/>
    <property type="evidence" value="ECO:0007669"/>
    <property type="project" value="UniProtKB-KW"/>
</dbReference>
<name>A0AAW2QET6_SESRA</name>